<comment type="similarity">
    <text evidence="1">Belongs to the RelB/DinJ antitoxin family.</text>
</comment>
<gene>
    <name evidence="3" type="ORF">PQO03_08045</name>
</gene>
<dbReference type="Proteomes" id="UP001214250">
    <property type="component" value="Chromosome 1"/>
</dbReference>
<sequence length="91" mass="10037">MKTELISTRIEHDLKVEFTNICDDLGLSPSQAIKLFAKAVINYGGIPFQLKVKQPNAVTRQAMEELESGKGTRVKDATELFSDLGVDIQDA</sequence>
<keyword evidence="2" id="KW-1277">Toxin-antitoxin system</keyword>
<dbReference type="PANTHER" id="PTHR38781:SF1">
    <property type="entry name" value="ANTITOXIN DINJ-RELATED"/>
    <property type="match status" value="1"/>
</dbReference>
<organism evidence="3 4">
    <name type="scientific">Lentisphaera profundi</name>
    <dbReference type="NCBI Taxonomy" id="1658616"/>
    <lineage>
        <taxon>Bacteria</taxon>
        <taxon>Pseudomonadati</taxon>
        <taxon>Lentisphaerota</taxon>
        <taxon>Lentisphaeria</taxon>
        <taxon>Lentisphaerales</taxon>
        <taxon>Lentisphaeraceae</taxon>
        <taxon>Lentisphaera</taxon>
    </lineage>
</organism>
<dbReference type="PANTHER" id="PTHR38781">
    <property type="entry name" value="ANTITOXIN DINJ-RELATED"/>
    <property type="match status" value="1"/>
</dbReference>
<evidence type="ECO:0000313" key="3">
    <source>
        <dbReference type="EMBL" id="WDE95668.1"/>
    </source>
</evidence>
<dbReference type="InterPro" id="IPR013321">
    <property type="entry name" value="Arc_rbn_hlx_hlx"/>
</dbReference>
<dbReference type="PIRSF" id="PIRSF003108">
    <property type="entry name" value="DinJ"/>
    <property type="match status" value="1"/>
</dbReference>
<dbReference type="Gene3D" id="1.10.1220.10">
    <property type="entry name" value="Met repressor-like"/>
    <property type="match status" value="1"/>
</dbReference>
<protein>
    <submittedName>
        <fullName evidence="3">Type II toxin-antitoxin system RelB/DinJ family antitoxin</fullName>
    </submittedName>
</protein>
<name>A0ABY7VU75_9BACT</name>
<dbReference type="Pfam" id="PF04221">
    <property type="entry name" value="RelB"/>
    <property type="match status" value="1"/>
</dbReference>
<dbReference type="EMBL" id="CP117811">
    <property type="protein sequence ID" value="WDE95668.1"/>
    <property type="molecule type" value="Genomic_DNA"/>
</dbReference>
<evidence type="ECO:0000256" key="1">
    <source>
        <dbReference type="ARBA" id="ARBA00010562"/>
    </source>
</evidence>
<evidence type="ECO:0000256" key="2">
    <source>
        <dbReference type="ARBA" id="ARBA00022649"/>
    </source>
</evidence>
<keyword evidence="4" id="KW-1185">Reference proteome</keyword>
<dbReference type="NCBIfam" id="TIGR02384">
    <property type="entry name" value="RelB_DinJ"/>
    <property type="match status" value="1"/>
</dbReference>
<dbReference type="RefSeq" id="WP_274149383.1">
    <property type="nucleotide sequence ID" value="NZ_CP117811.1"/>
</dbReference>
<proteinExistence type="inferred from homology"/>
<dbReference type="InterPro" id="IPR007337">
    <property type="entry name" value="RelB/DinJ"/>
</dbReference>
<accession>A0ABY7VU75</accession>
<dbReference type="InterPro" id="IPR026262">
    <property type="entry name" value="DinJ"/>
</dbReference>
<reference evidence="3 4" key="1">
    <citation type="submission" date="2023-02" db="EMBL/GenBank/DDBJ databases">
        <title>Genome sequence of Lentisphaera profundi SAORIC-696.</title>
        <authorList>
            <person name="Kim e."/>
            <person name="Cho J.-C."/>
            <person name="Choi A."/>
            <person name="Kang I."/>
        </authorList>
    </citation>
    <scope>NUCLEOTIDE SEQUENCE [LARGE SCALE GENOMIC DNA]</scope>
    <source>
        <strain evidence="3 4">SAORIC-696</strain>
    </source>
</reference>
<evidence type="ECO:0000313" key="4">
    <source>
        <dbReference type="Proteomes" id="UP001214250"/>
    </source>
</evidence>